<dbReference type="EMBL" id="LGRX02002217">
    <property type="protein sequence ID" value="KAK3284633.1"/>
    <property type="molecule type" value="Genomic_DNA"/>
</dbReference>
<dbReference type="AlphaFoldDB" id="A0AAE0GV30"/>
<accession>A0AAE0GV30</accession>
<evidence type="ECO:0000313" key="1">
    <source>
        <dbReference type="EMBL" id="KAK3284633.1"/>
    </source>
</evidence>
<comment type="caution">
    <text evidence="1">The sequence shown here is derived from an EMBL/GenBank/DDBJ whole genome shotgun (WGS) entry which is preliminary data.</text>
</comment>
<evidence type="ECO:0000313" key="2">
    <source>
        <dbReference type="Proteomes" id="UP001190700"/>
    </source>
</evidence>
<sequence length="80" mass="9012">MDLSSTSHGGEDTLRAELSFMKDCICSAADGVVADEVLEQQWLNDFDRSHRKMVLFVYDIQQNQGFPAQVTWRMIGEEGG</sequence>
<dbReference type="Proteomes" id="UP001190700">
    <property type="component" value="Unassembled WGS sequence"/>
</dbReference>
<gene>
    <name evidence="1" type="ORF">CYMTET_7733</name>
</gene>
<reference evidence="1 2" key="1">
    <citation type="journal article" date="2015" name="Genome Biol. Evol.">
        <title>Comparative Genomics of a Bacterivorous Green Alga Reveals Evolutionary Causalities and Consequences of Phago-Mixotrophic Mode of Nutrition.</title>
        <authorList>
            <person name="Burns J.A."/>
            <person name="Paasch A."/>
            <person name="Narechania A."/>
            <person name="Kim E."/>
        </authorList>
    </citation>
    <scope>NUCLEOTIDE SEQUENCE [LARGE SCALE GENOMIC DNA]</scope>
    <source>
        <strain evidence="1 2">PLY_AMNH</strain>
    </source>
</reference>
<proteinExistence type="predicted"/>
<keyword evidence="2" id="KW-1185">Reference proteome</keyword>
<organism evidence="1 2">
    <name type="scientific">Cymbomonas tetramitiformis</name>
    <dbReference type="NCBI Taxonomy" id="36881"/>
    <lineage>
        <taxon>Eukaryota</taxon>
        <taxon>Viridiplantae</taxon>
        <taxon>Chlorophyta</taxon>
        <taxon>Pyramimonadophyceae</taxon>
        <taxon>Pyramimonadales</taxon>
        <taxon>Pyramimonadaceae</taxon>
        <taxon>Cymbomonas</taxon>
    </lineage>
</organism>
<protein>
    <submittedName>
        <fullName evidence="1">Uncharacterized protein</fullName>
    </submittedName>
</protein>
<name>A0AAE0GV30_9CHLO</name>